<name>A0A5C3KDK7_COPMA</name>
<dbReference type="PROSITE" id="PS00108">
    <property type="entry name" value="PROTEIN_KINASE_ST"/>
    <property type="match status" value="1"/>
</dbReference>
<dbReference type="InterPro" id="IPR008271">
    <property type="entry name" value="Ser/Thr_kinase_AS"/>
</dbReference>
<dbReference type="EMBL" id="ML210432">
    <property type="protein sequence ID" value="TFK18091.1"/>
    <property type="molecule type" value="Genomic_DNA"/>
</dbReference>
<dbReference type="InterPro" id="IPR000719">
    <property type="entry name" value="Prot_kinase_dom"/>
</dbReference>
<accession>A0A5C3KDK7</accession>
<organism evidence="5 6">
    <name type="scientific">Coprinopsis marcescibilis</name>
    <name type="common">Agaric fungus</name>
    <name type="synonym">Psathyrella marcescibilis</name>
    <dbReference type="NCBI Taxonomy" id="230819"/>
    <lineage>
        <taxon>Eukaryota</taxon>
        <taxon>Fungi</taxon>
        <taxon>Dikarya</taxon>
        <taxon>Basidiomycota</taxon>
        <taxon>Agaricomycotina</taxon>
        <taxon>Agaricomycetes</taxon>
        <taxon>Agaricomycetidae</taxon>
        <taxon>Agaricales</taxon>
        <taxon>Agaricineae</taxon>
        <taxon>Psathyrellaceae</taxon>
        <taxon>Coprinopsis</taxon>
    </lineage>
</organism>
<evidence type="ECO:0000313" key="5">
    <source>
        <dbReference type="EMBL" id="TFK18091.1"/>
    </source>
</evidence>
<evidence type="ECO:0000259" key="4">
    <source>
        <dbReference type="PROSITE" id="PS50011"/>
    </source>
</evidence>
<dbReference type="GO" id="GO:0005524">
    <property type="term" value="F:ATP binding"/>
    <property type="evidence" value="ECO:0007669"/>
    <property type="project" value="UniProtKB-KW"/>
</dbReference>
<reference evidence="5 6" key="1">
    <citation type="journal article" date="2019" name="Nat. Ecol. Evol.">
        <title>Megaphylogeny resolves global patterns of mushroom evolution.</title>
        <authorList>
            <person name="Varga T."/>
            <person name="Krizsan K."/>
            <person name="Foldi C."/>
            <person name="Dima B."/>
            <person name="Sanchez-Garcia M."/>
            <person name="Sanchez-Ramirez S."/>
            <person name="Szollosi G.J."/>
            <person name="Szarkandi J.G."/>
            <person name="Papp V."/>
            <person name="Albert L."/>
            <person name="Andreopoulos W."/>
            <person name="Angelini C."/>
            <person name="Antonin V."/>
            <person name="Barry K.W."/>
            <person name="Bougher N.L."/>
            <person name="Buchanan P."/>
            <person name="Buyck B."/>
            <person name="Bense V."/>
            <person name="Catcheside P."/>
            <person name="Chovatia M."/>
            <person name="Cooper J."/>
            <person name="Damon W."/>
            <person name="Desjardin D."/>
            <person name="Finy P."/>
            <person name="Geml J."/>
            <person name="Haridas S."/>
            <person name="Hughes K."/>
            <person name="Justo A."/>
            <person name="Karasinski D."/>
            <person name="Kautmanova I."/>
            <person name="Kiss B."/>
            <person name="Kocsube S."/>
            <person name="Kotiranta H."/>
            <person name="LaButti K.M."/>
            <person name="Lechner B.E."/>
            <person name="Liimatainen K."/>
            <person name="Lipzen A."/>
            <person name="Lukacs Z."/>
            <person name="Mihaltcheva S."/>
            <person name="Morgado L.N."/>
            <person name="Niskanen T."/>
            <person name="Noordeloos M.E."/>
            <person name="Ohm R.A."/>
            <person name="Ortiz-Santana B."/>
            <person name="Ovrebo C."/>
            <person name="Racz N."/>
            <person name="Riley R."/>
            <person name="Savchenko A."/>
            <person name="Shiryaev A."/>
            <person name="Soop K."/>
            <person name="Spirin V."/>
            <person name="Szebenyi C."/>
            <person name="Tomsovsky M."/>
            <person name="Tulloss R.E."/>
            <person name="Uehling J."/>
            <person name="Grigoriev I.V."/>
            <person name="Vagvolgyi C."/>
            <person name="Papp T."/>
            <person name="Martin F.M."/>
            <person name="Miettinen O."/>
            <person name="Hibbett D.S."/>
            <person name="Nagy L.G."/>
        </authorList>
    </citation>
    <scope>NUCLEOTIDE SEQUENCE [LARGE SCALE GENOMIC DNA]</scope>
    <source>
        <strain evidence="5 6">CBS 121175</strain>
    </source>
</reference>
<feature type="non-terminal residue" evidence="5">
    <location>
        <position position="1"/>
    </location>
</feature>
<keyword evidence="6" id="KW-1185">Reference proteome</keyword>
<dbReference type="AlphaFoldDB" id="A0A5C3KDK7"/>
<dbReference type="GO" id="GO:0004674">
    <property type="term" value="F:protein serine/threonine kinase activity"/>
    <property type="evidence" value="ECO:0007669"/>
    <property type="project" value="UniProtKB-KW"/>
</dbReference>
<dbReference type="PROSITE" id="PS50011">
    <property type="entry name" value="PROTEIN_KINASE_DOM"/>
    <property type="match status" value="1"/>
</dbReference>
<dbReference type="InterPro" id="IPR050117">
    <property type="entry name" value="MAPK"/>
</dbReference>
<dbReference type="OrthoDB" id="4062651at2759"/>
<dbReference type="SMART" id="SM00220">
    <property type="entry name" value="S_TKc"/>
    <property type="match status" value="1"/>
</dbReference>
<dbReference type="Pfam" id="PF00069">
    <property type="entry name" value="Pkinase"/>
    <property type="match status" value="1"/>
</dbReference>
<feature type="non-terminal residue" evidence="5">
    <location>
        <position position="121"/>
    </location>
</feature>
<feature type="domain" description="Protein kinase" evidence="4">
    <location>
        <begin position="1"/>
        <end position="121"/>
    </location>
</feature>
<dbReference type="Gene3D" id="1.10.510.10">
    <property type="entry name" value="Transferase(Phosphotransferase) domain 1"/>
    <property type="match status" value="1"/>
</dbReference>
<dbReference type="InterPro" id="IPR011009">
    <property type="entry name" value="Kinase-like_dom_sf"/>
</dbReference>
<dbReference type="PANTHER" id="PTHR24055">
    <property type="entry name" value="MITOGEN-ACTIVATED PROTEIN KINASE"/>
    <property type="match status" value="1"/>
</dbReference>
<evidence type="ECO:0000313" key="6">
    <source>
        <dbReference type="Proteomes" id="UP000307440"/>
    </source>
</evidence>
<keyword evidence="5" id="KW-0418">Kinase</keyword>
<protein>
    <submittedName>
        <fullName evidence="5">Kinase-like protein</fullName>
    </submittedName>
</protein>
<dbReference type="SUPFAM" id="SSF56112">
    <property type="entry name" value="Protein kinase-like (PK-like)"/>
    <property type="match status" value="1"/>
</dbReference>
<dbReference type="Proteomes" id="UP000307440">
    <property type="component" value="Unassembled WGS sequence"/>
</dbReference>
<keyword evidence="1" id="KW-0723">Serine/threonine-protein kinase</keyword>
<gene>
    <name evidence="5" type="ORF">FA15DRAFT_556030</name>
</gene>
<sequence>ARPFMIQIMDGIRALHSLKIMYRDLKPDNILVRTDHSGRTILKIADLGMSKCLNRDQFHNPIVATLRYRALEVFLCKGKYCQAIDIWALGCIAVELVAGRPLFPGKSDEHQLTLMGEFVGT</sequence>
<evidence type="ECO:0000256" key="3">
    <source>
        <dbReference type="ARBA" id="ARBA00022840"/>
    </source>
</evidence>
<evidence type="ECO:0000256" key="2">
    <source>
        <dbReference type="ARBA" id="ARBA00022741"/>
    </source>
</evidence>
<keyword evidence="5" id="KW-0808">Transferase</keyword>
<proteinExistence type="predicted"/>
<keyword evidence="2" id="KW-0547">Nucleotide-binding</keyword>
<evidence type="ECO:0000256" key="1">
    <source>
        <dbReference type="ARBA" id="ARBA00022527"/>
    </source>
</evidence>
<keyword evidence="3" id="KW-0067">ATP-binding</keyword>
<dbReference type="STRING" id="230819.A0A5C3KDK7"/>